<dbReference type="PANTHER" id="PTHR41373">
    <property type="entry name" value="DUF2156 DOMAIN-CONTAINING PROTEIN"/>
    <property type="match status" value="1"/>
</dbReference>
<dbReference type="SUPFAM" id="SSF55729">
    <property type="entry name" value="Acyl-CoA N-acyltransferases (Nat)"/>
    <property type="match status" value="3"/>
</dbReference>
<accession>A0A133Q2Q6</accession>
<dbReference type="eggNOG" id="COG4866">
    <property type="taxonomic scope" value="Bacteria"/>
</dbReference>
<dbReference type="Proteomes" id="UP000070533">
    <property type="component" value="Unassembled WGS sequence"/>
</dbReference>
<protein>
    <submittedName>
        <fullName evidence="2">Acetyltransferase, GNAT family</fullName>
    </submittedName>
</protein>
<evidence type="ECO:0000313" key="2">
    <source>
        <dbReference type="EMBL" id="KXA37137.1"/>
    </source>
</evidence>
<dbReference type="AlphaFoldDB" id="A0A133Q2Q6"/>
<comment type="caution">
    <text evidence="2">The sequence shown here is derived from an EMBL/GenBank/DDBJ whole genome shotgun (WGS) entry which is preliminary data.</text>
</comment>
<keyword evidence="2" id="KW-0808">Transferase</keyword>
<dbReference type="InterPro" id="IPR016181">
    <property type="entry name" value="Acyl_CoA_acyltransferase"/>
</dbReference>
<dbReference type="PATRIC" id="fig|28128.5.peg.1811"/>
<reference evidence="3" key="1">
    <citation type="submission" date="2016-01" db="EMBL/GenBank/DDBJ databases">
        <authorList>
            <person name="Mitreva M."/>
            <person name="Pepin K.H."/>
            <person name="Mihindukulasuriya K.A."/>
            <person name="Fulton R."/>
            <person name="Fronick C."/>
            <person name="O'Laughlin M."/>
            <person name="Miner T."/>
            <person name="Herter B."/>
            <person name="Rosa B.A."/>
            <person name="Cordes M."/>
            <person name="Tomlinson C."/>
            <person name="Wollam A."/>
            <person name="Palsikar V.B."/>
            <person name="Mardis E.R."/>
            <person name="Wilson R.K."/>
        </authorList>
    </citation>
    <scope>NUCLEOTIDE SEQUENCE [LARGE SCALE GENOMIC DNA]</scope>
    <source>
        <strain evidence="3">MJR7716</strain>
    </source>
</reference>
<feature type="domain" description="N-acetyltransferase" evidence="1">
    <location>
        <begin position="312"/>
        <end position="465"/>
    </location>
</feature>
<evidence type="ECO:0000259" key="1">
    <source>
        <dbReference type="PROSITE" id="PS51186"/>
    </source>
</evidence>
<keyword evidence="3" id="KW-1185">Reference proteome</keyword>
<dbReference type="eggNOG" id="COG4552">
    <property type="taxonomic scope" value="Bacteria"/>
</dbReference>
<dbReference type="Pfam" id="PF13527">
    <property type="entry name" value="Acetyltransf_9"/>
    <property type="match status" value="1"/>
</dbReference>
<dbReference type="GO" id="GO:0016747">
    <property type="term" value="F:acyltransferase activity, transferring groups other than amino-acyl groups"/>
    <property type="evidence" value="ECO:0007669"/>
    <property type="project" value="InterPro"/>
</dbReference>
<dbReference type="Gene3D" id="3.40.630.30">
    <property type="match status" value="2"/>
</dbReference>
<proteinExistence type="predicted"/>
<sequence>MNYKKHFQMIRFQDVKITDRQLIQSYTLFGERQNCDLSFANIISWRFLYNTEFAIVDDFLAFRFYTGNHLTYMAPLWTGDWSAEKQKGFANVVRKMHADSTASGHPFLMLGVCGKMTEILESAFPDTYHFKPDRDYADYIYDREKLANLPGKKLQSKRNHCNKFRKLFPNYEYRPLTKEMIPACLALQKQWRVVSKNEEDGENEFTNELRSMARVFDFWDDLDVVGGTIWVDGSLVAFTYGAPINQNTFDVCVEKADSSYDGAFSIINQEFVRHLPEQYTFINREEDLGIEGLRYAKLSYKPDLILEKYTVMEKRPLAQFEGMETVTQATIDLWRDTFNDREEFIQLYFTRVFRPEYNVVCHLNNEIVAALQTLPYQLKFHDTIVPCHYISGVSVREEYRRQDIGNNLLSQAHFRLYHQEAVFAMLIPAEEWLYGWYERCGYTRNIVCTPPPVGIDDMSFDQFDQWQRSKPCVVLHDEDGFDIVMEDRKLATTEELSEQAARGNIPAMIRVISAEKAFALYAARHPEVTRNFRVYNDSDIPKNNMYFQVANGVVKHTNQPLPDTEALTISELADFILADEGMEMNLMLN</sequence>
<dbReference type="InterPro" id="IPR000182">
    <property type="entry name" value="GNAT_dom"/>
</dbReference>
<name>A0A133Q2Q6_9BACT</name>
<dbReference type="Pfam" id="PF09924">
    <property type="entry name" value="LPG_synthase_C"/>
    <property type="match status" value="1"/>
</dbReference>
<dbReference type="InterPro" id="IPR016732">
    <property type="entry name" value="UCP018688"/>
</dbReference>
<dbReference type="PROSITE" id="PS51186">
    <property type="entry name" value="GNAT"/>
    <property type="match status" value="1"/>
</dbReference>
<dbReference type="PANTHER" id="PTHR41373:SF1">
    <property type="entry name" value="PHOSPHATIDYLGLYCEROL LYSYLTRANSFERASE C-TERMINAL DOMAIN-CONTAINING PROTEIN"/>
    <property type="match status" value="1"/>
</dbReference>
<gene>
    <name evidence="2" type="ORF">HMPREF3226_01761</name>
</gene>
<dbReference type="EMBL" id="LRQG01000146">
    <property type="protein sequence ID" value="KXA37137.1"/>
    <property type="molecule type" value="Genomic_DNA"/>
</dbReference>
<organism evidence="2 3">
    <name type="scientific">Prevotella corporis</name>
    <dbReference type="NCBI Taxonomy" id="28128"/>
    <lineage>
        <taxon>Bacteria</taxon>
        <taxon>Pseudomonadati</taxon>
        <taxon>Bacteroidota</taxon>
        <taxon>Bacteroidia</taxon>
        <taxon>Bacteroidales</taxon>
        <taxon>Prevotellaceae</taxon>
        <taxon>Prevotella</taxon>
    </lineage>
</organism>
<dbReference type="CDD" id="cd04301">
    <property type="entry name" value="NAT_SF"/>
    <property type="match status" value="1"/>
</dbReference>
<evidence type="ECO:0000313" key="3">
    <source>
        <dbReference type="Proteomes" id="UP000070533"/>
    </source>
</evidence>
<dbReference type="InterPro" id="IPR024320">
    <property type="entry name" value="LPG_synthase_C"/>
</dbReference>
<dbReference type="STRING" id="28128.HMPREF3226_01761"/>